<sequence length="191" mass="21185">MSGKFSGQKIRTMRKALGMSIKDLAEASNLSTGLISQIERDLVSPSVNAMLRIVDALHTTMGEFFEDVPSKKKPTIIHSGEHKMLDDGATDRRVRLLSPEGRREYAVMEMRFETADKKDVLPTTGDEGEAFGFIKAGRLTVMVDDVAYPVEAGDSIAFDRAARYAMFNEHKEPCLSTWVFLPPADLKKQGS</sequence>
<dbReference type="Pfam" id="PF01381">
    <property type="entry name" value="HTH_3"/>
    <property type="match status" value="1"/>
</dbReference>
<gene>
    <name evidence="3" type="ORF">AAA081_02230</name>
</gene>
<comment type="caution">
    <text evidence="3">The sequence shown here is derived from an EMBL/GenBank/DDBJ whole genome shotgun (WGS) entry which is preliminary data.</text>
</comment>
<dbReference type="CDD" id="cd02209">
    <property type="entry name" value="cupin_XRE_C"/>
    <property type="match status" value="1"/>
</dbReference>
<organism evidence="3 4">
    <name type="scientific">Aedoeadaptatus acetigenes</name>
    <dbReference type="NCBI Taxonomy" id="2981723"/>
    <lineage>
        <taxon>Bacteria</taxon>
        <taxon>Bacillati</taxon>
        <taxon>Bacillota</taxon>
        <taxon>Tissierellia</taxon>
        <taxon>Tissierellales</taxon>
        <taxon>Peptoniphilaceae</taxon>
        <taxon>Aedoeadaptatus</taxon>
    </lineage>
</organism>
<dbReference type="Gene3D" id="1.10.260.40">
    <property type="entry name" value="lambda repressor-like DNA-binding domains"/>
    <property type="match status" value="1"/>
</dbReference>
<evidence type="ECO:0000313" key="4">
    <source>
        <dbReference type="Proteomes" id="UP001481872"/>
    </source>
</evidence>
<evidence type="ECO:0000259" key="2">
    <source>
        <dbReference type="PROSITE" id="PS50943"/>
    </source>
</evidence>
<dbReference type="InterPro" id="IPR010982">
    <property type="entry name" value="Lambda_DNA-bd_dom_sf"/>
</dbReference>
<dbReference type="SUPFAM" id="SSF47413">
    <property type="entry name" value="lambda repressor-like DNA-binding domains"/>
    <property type="match status" value="1"/>
</dbReference>
<dbReference type="PANTHER" id="PTHR46797:SF1">
    <property type="entry name" value="METHYLPHOSPHONATE SYNTHASE"/>
    <property type="match status" value="1"/>
</dbReference>
<name>A0ABV1J7A6_9FIRM</name>
<proteinExistence type="predicted"/>
<reference evidence="3 4" key="1">
    <citation type="submission" date="2024-04" db="EMBL/GenBank/DDBJ databases">
        <title>Human intestinal bacterial collection.</title>
        <authorList>
            <person name="Pauvert C."/>
            <person name="Hitch T.C.A."/>
            <person name="Clavel T."/>
        </authorList>
    </citation>
    <scope>NUCLEOTIDE SEQUENCE [LARGE SCALE GENOMIC DNA]</scope>
    <source>
        <strain evidence="3 4">CLA-SR-H026</strain>
    </source>
</reference>
<dbReference type="SUPFAM" id="SSF51182">
    <property type="entry name" value="RmlC-like cupins"/>
    <property type="match status" value="1"/>
</dbReference>
<dbReference type="InterPro" id="IPR011051">
    <property type="entry name" value="RmlC_Cupin_sf"/>
</dbReference>
<keyword evidence="1" id="KW-0238">DNA-binding</keyword>
<dbReference type="Proteomes" id="UP001481872">
    <property type="component" value="Unassembled WGS sequence"/>
</dbReference>
<dbReference type="Pfam" id="PF07883">
    <property type="entry name" value="Cupin_2"/>
    <property type="match status" value="1"/>
</dbReference>
<accession>A0ABV1J7A6</accession>
<dbReference type="EMBL" id="JBBNPS010000003">
    <property type="protein sequence ID" value="MEQ3353122.1"/>
    <property type="molecule type" value="Genomic_DNA"/>
</dbReference>
<feature type="domain" description="HTH cro/C1-type" evidence="2">
    <location>
        <begin position="10"/>
        <end position="64"/>
    </location>
</feature>
<dbReference type="CDD" id="cd00093">
    <property type="entry name" value="HTH_XRE"/>
    <property type="match status" value="1"/>
</dbReference>
<dbReference type="Gene3D" id="2.60.120.10">
    <property type="entry name" value="Jelly Rolls"/>
    <property type="match status" value="1"/>
</dbReference>
<dbReference type="InterPro" id="IPR050807">
    <property type="entry name" value="TransReg_Diox_bact_type"/>
</dbReference>
<dbReference type="RefSeq" id="WP_267303890.1">
    <property type="nucleotide sequence ID" value="NZ_JAOQJD010000013.1"/>
</dbReference>
<dbReference type="InterPro" id="IPR013096">
    <property type="entry name" value="Cupin_2"/>
</dbReference>
<dbReference type="InterPro" id="IPR001387">
    <property type="entry name" value="Cro/C1-type_HTH"/>
</dbReference>
<evidence type="ECO:0000313" key="3">
    <source>
        <dbReference type="EMBL" id="MEQ3353122.1"/>
    </source>
</evidence>
<protein>
    <submittedName>
        <fullName evidence="3">Helix-turn-helix domain-containing protein</fullName>
    </submittedName>
</protein>
<dbReference type="InterPro" id="IPR014710">
    <property type="entry name" value="RmlC-like_jellyroll"/>
</dbReference>
<dbReference type="PROSITE" id="PS50943">
    <property type="entry name" value="HTH_CROC1"/>
    <property type="match status" value="1"/>
</dbReference>
<dbReference type="SMART" id="SM00530">
    <property type="entry name" value="HTH_XRE"/>
    <property type="match status" value="1"/>
</dbReference>
<keyword evidence="4" id="KW-1185">Reference proteome</keyword>
<evidence type="ECO:0000256" key="1">
    <source>
        <dbReference type="ARBA" id="ARBA00023125"/>
    </source>
</evidence>
<dbReference type="PANTHER" id="PTHR46797">
    <property type="entry name" value="HTH-TYPE TRANSCRIPTIONAL REGULATOR"/>
    <property type="match status" value="1"/>
</dbReference>